<evidence type="ECO:0000256" key="4">
    <source>
        <dbReference type="ARBA" id="ARBA00022692"/>
    </source>
</evidence>
<dbReference type="Gene3D" id="2.40.170.20">
    <property type="entry name" value="TonB-dependent receptor, beta-barrel domain"/>
    <property type="match status" value="1"/>
</dbReference>
<evidence type="ECO:0000256" key="1">
    <source>
        <dbReference type="ARBA" id="ARBA00004571"/>
    </source>
</evidence>
<evidence type="ECO:0000259" key="14">
    <source>
        <dbReference type="Pfam" id="PF07715"/>
    </source>
</evidence>
<evidence type="ECO:0000256" key="9">
    <source>
        <dbReference type="ARBA" id="ARBA00023237"/>
    </source>
</evidence>
<dbReference type="InterPro" id="IPR039426">
    <property type="entry name" value="TonB-dep_rcpt-like"/>
</dbReference>
<dbReference type="PANTHER" id="PTHR30069:SF29">
    <property type="entry name" value="HEMOGLOBIN AND HEMOGLOBIN-HAPTOGLOBIN-BINDING PROTEIN 1-RELATED"/>
    <property type="match status" value="1"/>
</dbReference>
<keyword evidence="6 11" id="KW-0798">TonB box</keyword>
<dbReference type="InterPro" id="IPR000531">
    <property type="entry name" value="Beta-barrel_TonB"/>
</dbReference>
<keyword evidence="8 15" id="KW-0675">Receptor</keyword>
<evidence type="ECO:0000256" key="8">
    <source>
        <dbReference type="ARBA" id="ARBA00023170"/>
    </source>
</evidence>
<dbReference type="GO" id="GO:0009279">
    <property type="term" value="C:cell outer membrane"/>
    <property type="evidence" value="ECO:0007669"/>
    <property type="project" value="UniProtKB-SubCell"/>
</dbReference>
<dbReference type="Pfam" id="PF07715">
    <property type="entry name" value="Plug"/>
    <property type="match status" value="1"/>
</dbReference>
<gene>
    <name evidence="15" type="ORF">HMPREF9303_1833</name>
</gene>
<dbReference type="GeneID" id="66712325"/>
<keyword evidence="9 10" id="KW-0998">Cell outer membrane</keyword>
<accession>F0H6L5</accession>
<evidence type="ECO:0000313" key="16">
    <source>
        <dbReference type="Proteomes" id="UP000003155"/>
    </source>
</evidence>
<evidence type="ECO:0000256" key="7">
    <source>
        <dbReference type="ARBA" id="ARBA00023136"/>
    </source>
</evidence>
<evidence type="ECO:0000256" key="11">
    <source>
        <dbReference type="RuleBase" id="RU003357"/>
    </source>
</evidence>
<dbReference type="InterPro" id="IPR012910">
    <property type="entry name" value="Plug_dom"/>
</dbReference>
<evidence type="ECO:0000256" key="6">
    <source>
        <dbReference type="ARBA" id="ARBA00023077"/>
    </source>
</evidence>
<dbReference type="AlphaFoldDB" id="F0H6L5"/>
<feature type="domain" description="TonB-dependent receptor-like beta-barrel" evidence="13">
    <location>
        <begin position="174"/>
        <end position="625"/>
    </location>
</feature>
<dbReference type="SUPFAM" id="SSF56935">
    <property type="entry name" value="Porins"/>
    <property type="match status" value="1"/>
</dbReference>
<keyword evidence="5 12" id="KW-0732">Signal</keyword>
<reference evidence="15 16" key="1">
    <citation type="submission" date="2011-02" db="EMBL/GenBank/DDBJ databases">
        <authorList>
            <person name="Durkin A.S."/>
            <person name="Madupu R."/>
            <person name="Torralba M."/>
            <person name="Gillis M."/>
            <person name="Methe B."/>
            <person name="Sutton G."/>
            <person name="Nelson K.E."/>
        </authorList>
    </citation>
    <scope>NUCLEOTIDE SEQUENCE [LARGE SCALE GENOMIC DNA]</scope>
    <source>
        <strain evidence="15 16">CRIS 18C-A</strain>
    </source>
</reference>
<keyword evidence="2 10" id="KW-0813">Transport</keyword>
<feature type="domain" description="TonB-dependent receptor plug" evidence="14">
    <location>
        <begin position="51"/>
        <end position="154"/>
    </location>
</feature>
<feature type="signal peptide" evidence="12">
    <location>
        <begin position="1"/>
        <end position="22"/>
    </location>
</feature>
<dbReference type="InterPro" id="IPR037066">
    <property type="entry name" value="Plug_dom_sf"/>
</dbReference>
<name>F0H6L5_9BACT</name>
<evidence type="ECO:0000256" key="3">
    <source>
        <dbReference type="ARBA" id="ARBA00022452"/>
    </source>
</evidence>
<comment type="subcellular location">
    <subcellularLocation>
        <location evidence="1 10">Cell outer membrane</location>
        <topology evidence="1 10">Multi-pass membrane protein</topology>
    </subcellularLocation>
</comment>
<dbReference type="PANTHER" id="PTHR30069">
    <property type="entry name" value="TONB-DEPENDENT OUTER MEMBRANE RECEPTOR"/>
    <property type="match status" value="1"/>
</dbReference>
<dbReference type="GO" id="GO:0044718">
    <property type="term" value="P:siderophore transmembrane transport"/>
    <property type="evidence" value="ECO:0007669"/>
    <property type="project" value="TreeGrafter"/>
</dbReference>
<evidence type="ECO:0000313" key="15">
    <source>
        <dbReference type="EMBL" id="EGC86484.1"/>
    </source>
</evidence>
<keyword evidence="7 10" id="KW-0472">Membrane</keyword>
<organism evidence="15 16">
    <name type="scientific">Prevotella denticola CRIS 18C-A</name>
    <dbReference type="NCBI Taxonomy" id="944557"/>
    <lineage>
        <taxon>Bacteria</taxon>
        <taxon>Pseudomonadati</taxon>
        <taxon>Bacteroidota</taxon>
        <taxon>Bacteroidia</taxon>
        <taxon>Bacteroidales</taxon>
        <taxon>Prevotellaceae</taxon>
        <taxon>Prevotella</taxon>
    </lineage>
</organism>
<dbReference type="Gene3D" id="2.170.130.10">
    <property type="entry name" value="TonB-dependent receptor, plug domain"/>
    <property type="match status" value="1"/>
</dbReference>
<dbReference type="CDD" id="cd01347">
    <property type="entry name" value="ligand_gated_channel"/>
    <property type="match status" value="1"/>
</dbReference>
<dbReference type="Pfam" id="PF00593">
    <property type="entry name" value="TonB_dep_Rec_b-barrel"/>
    <property type="match status" value="1"/>
</dbReference>
<sequence>MMKRTVFILPALSCLFPAALRADLPGDSIYKCVEMEQVVVTGTRTPKLLANTPVLTKLITASDIAKADATNLRDLLQQVLPGVEFSYAMNQQVHMNFSGFGGQSMLILVDGERLAGETMDDVDFSRLCMDNVDHIEIVKGAASALYGSNAAGGVINIITKNGIRPFALNLNARLGRHHEQRYGLSWQQGASRWSNLLTVNRNRSDNYDVHNGDNPVTRVVATIYGDATWNFKEQLSYRPSEKLSLTGRAGYFYRQLVRTSETPERYRDFSGGLRGIWKPDTHNSLDLSYAFDQYDKSDYQRITRLDIRDYSNVQNSLRLLYNHTFGSDDVLSLGADYMHDYLFNTNLEDRTRRQDSFDAFAQYDWNVNRQWEAVGALRYDYFSDGRISRLTPKVSVRYQPVRNLNFRASYGMGFRAPTLKEKYYNFDMAGIWIVEGNPALKPEVSHNFNLSADYTHRHYNFTLAAYYNRIRDKIATGAPFYKNPSDRIPHLPYLNLDDYSVSGGEATAQARWPNGLTARLSYAYTHERLPKDKNSNAVNNQYIPARKHSMTGHIDWDRQFSTAYGLNIGLDGRFLSAVDNQEFVDYYDISKGIRTIHYPAYALFKLSLVQRIGKAVKASVILDNLFNYKPEYYYLNCPLTDGTNLMVGLSVDVDKFFKF</sequence>
<dbReference type="PROSITE" id="PS52016">
    <property type="entry name" value="TONB_DEPENDENT_REC_3"/>
    <property type="match status" value="1"/>
</dbReference>
<dbReference type="Proteomes" id="UP000003155">
    <property type="component" value="Unassembled WGS sequence"/>
</dbReference>
<evidence type="ECO:0000256" key="2">
    <source>
        <dbReference type="ARBA" id="ARBA00022448"/>
    </source>
</evidence>
<comment type="caution">
    <text evidence="15">The sequence shown here is derived from an EMBL/GenBank/DDBJ whole genome shotgun (WGS) entry which is preliminary data.</text>
</comment>
<evidence type="ECO:0000259" key="13">
    <source>
        <dbReference type="Pfam" id="PF00593"/>
    </source>
</evidence>
<dbReference type="GO" id="GO:0015344">
    <property type="term" value="F:siderophore uptake transmembrane transporter activity"/>
    <property type="evidence" value="ECO:0007669"/>
    <property type="project" value="TreeGrafter"/>
</dbReference>
<keyword evidence="4 10" id="KW-0812">Transmembrane</keyword>
<evidence type="ECO:0000256" key="5">
    <source>
        <dbReference type="ARBA" id="ARBA00022729"/>
    </source>
</evidence>
<evidence type="ECO:0000256" key="10">
    <source>
        <dbReference type="PROSITE-ProRule" id="PRU01360"/>
    </source>
</evidence>
<keyword evidence="3 10" id="KW-1134">Transmembrane beta strand</keyword>
<protein>
    <submittedName>
        <fullName evidence="15">TonB-dependent receptor</fullName>
    </submittedName>
</protein>
<dbReference type="InterPro" id="IPR036942">
    <property type="entry name" value="Beta-barrel_TonB_sf"/>
</dbReference>
<feature type="chain" id="PRO_5003251866" evidence="12">
    <location>
        <begin position="23"/>
        <end position="659"/>
    </location>
</feature>
<dbReference type="EMBL" id="AEXO01000064">
    <property type="protein sequence ID" value="EGC86484.1"/>
    <property type="molecule type" value="Genomic_DNA"/>
</dbReference>
<proteinExistence type="inferred from homology"/>
<dbReference type="RefSeq" id="WP_004353006.1">
    <property type="nucleotide sequence ID" value="NZ_AEXO01000064.1"/>
</dbReference>
<keyword evidence="16" id="KW-1185">Reference proteome</keyword>
<comment type="similarity">
    <text evidence="10 11">Belongs to the TonB-dependent receptor family.</text>
</comment>
<evidence type="ECO:0000256" key="12">
    <source>
        <dbReference type="SAM" id="SignalP"/>
    </source>
</evidence>